<feature type="signal peptide" evidence="3">
    <location>
        <begin position="1"/>
        <end position="28"/>
    </location>
</feature>
<accession>A0A9N8EFV1</accession>
<reference evidence="4" key="1">
    <citation type="submission" date="2020-06" db="EMBL/GenBank/DDBJ databases">
        <authorList>
            <consortium name="Plant Systems Biology data submission"/>
        </authorList>
    </citation>
    <scope>NUCLEOTIDE SEQUENCE</scope>
    <source>
        <strain evidence="4">D6</strain>
    </source>
</reference>
<keyword evidence="3" id="KW-0732">Signal</keyword>
<evidence type="ECO:0000313" key="4">
    <source>
        <dbReference type="EMBL" id="CAB9520777.1"/>
    </source>
</evidence>
<keyword evidence="2" id="KW-0812">Transmembrane</keyword>
<evidence type="ECO:0000256" key="3">
    <source>
        <dbReference type="SAM" id="SignalP"/>
    </source>
</evidence>
<sequence length="760" mass="82291">MRIASCRCSSVRLLILLVVSSLSHVSSARKLRGTRARGRGLNQDGLLFTEGRKGGDRNEYDHQESEEDYWDDAQVSREGPAGPASPDNAGGTNKQKGESFYDRPAMKFNKESKTKTVGTKATSREEPSMKSTEEPSIKYKSATSAPDDSMDSDVPRERPSEDYEDTPAPVPKGGNKGSKPDYDEEEEDEEPEDYNPPPEPGKYAKDTDEEDGYEEAYDETDVPTQVPVEPDAREGYSAKAAGNAAGNDLNQVEFVLSQFGLEFELAGLTTTNTPQTMDFAEVEAATKGFLEEFLELTYSADPMIFFHSVEIEATSRRTGGTSMTPFIDFEASVAFVNNSPMTPTNDEIGLTISAALAEPNLTAYLLSLQGRLSVSNPFLSTSGVTVYVPDARQPQRISDRQGKLSAAGIAAAASTGLLTLVVGGFLLFKIKKENQDIVRGGKYGKGYVGGATLAGDTYDNETLEDPPSATMPTDDGQSFDTSMYHDDRSILSSVPPEVLEGTENVDEESENVDEEKSDTDSVPFDCSSPKLVNDNVSKNEAMVDDGEEKKEDKHEEYEETVEEFNDEAFDEEDPKDSSSRARTVGAAYASLVGRTKAFVPSFKQPSPLSNNVDIKNYFKSKYNCKSPQGYEAVDDSTSGGAISDDGVTLSEDVRIHDSRDLVIPALDHDTGAASEKASGGIPGSRIEGDPAIQQSQPSQVFRTVDKNATHLEAPGSRELPTEVQGYSDRARDQKGGTGTGSVGKSFDDVSLDTMTTLTEI</sequence>
<dbReference type="AlphaFoldDB" id="A0A9N8EFV1"/>
<feature type="compositionally biased region" description="Basic and acidic residues" evidence="1">
    <location>
        <begin position="547"/>
        <end position="556"/>
    </location>
</feature>
<feature type="region of interest" description="Disordered" evidence="1">
    <location>
        <begin position="42"/>
        <end position="229"/>
    </location>
</feature>
<keyword evidence="2" id="KW-1133">Transmembrane helix</keyword>
<comment type="caution">
    <text evidence="4">The sequence shown here is derived from an EMBL/GenBank/DDBJ whole genome shotgun (WGS) entry which is preliminary data.</text>
</comment>
<gene>
    <name evidence="4" type="ORF">SEMRO_1133_G244870.1</name>
</gene>
<feature type="region of interest" description="Disordered" evidence="1">
    <location>
        <begin position="493"/>
        <end position="581"/>
    </location>
</feature>
<name>A0A9N8EFV1_9STRA</name>
<evidence type="ECO:0000313" key="5">
    <source>
        <dbReference type="Proteomes" id="UP001153069"/>
    </source>
</evidence>
<feature type="compositionally biased region" description="Basic and acidic residues" evidence="1">
    <location>
        <begin position="95"/>
        <end position="114"/>
    </location>
</feature>
<evidence type="ECO:0000256" key="1">
    <source>
        <dbReference type="SAM" id="MobiDB-lite"/>
    </source>
</evidence>
<keyword evidence="5" id="KW-1185">Reference proteome</keyword>
<feature type="chain" id="PRO_5040160522" evidence="3">
    <location>
        <begin position="29"/>
        <end position="760"/>
    </location>
</feature>
<evidence type="ECO:0000256" key="2">
    <source>
        <dbReference type="SAM" id="Phobius"/>
    </source>
</evidence>
<feature type="region of interest" description="Disordered" evidence="1">
    <location>
        <begin position="670"/>
        <end position="760"/>
    </location>
</feature>
<dbReference type="EMBL" id="CAICTM010001131">
    <property type="protein sequence ID" value="CAB9520777.1"/>
    <property type="molecule type" value="Genomic_DNA"/>
</dbReference>
<keyword evidence="2" id="KW-0472">Membrane</keyword>
<protein>
    <submittedName>
        <fullName evidence="4">Uncharacterized protein</fullName>
    </submittedName>
</protein>
<feature type="compositionally biased region" description="Basic and acidic residues" evidence="1">
    <location>
        <begin position="50"/>
        <end position="63"/>
    </location>
</feature>
<dbReference type="Proteomes" id="UP001153069">
    <property type="component" value="Unassembled WGS sequence"/>
</dbReference>
<feature type="compositionally biased region" description="Acidic residues" evidence="1">
    <location>
        <begin position="557"/>
        <end position="574"/>
    </location>
</feature>
<organism evidence="4 5">
    <name type="scientific">Seminavis robusta</name>
    <dbReference type="NCBI Taxonomy" id="568900"/>
    <lineage>
        <taxon>Eukaryota</taxon>
        <taxon>Sar</taxon>
        <taxon>Stramenopiles</taxon>
        <taxon>Ochrophyta</taxon>
        <taxon>Bacillariophyta</taxon>
        <taxon>Bacillariophyceae</taxon>
        <taxon>Bacillariophycidae</taxon>
        <taxon>Naviculales</taxon>
        <taxon>Naviculaceae</taxon>
        <taxon>Seminavis</taxon>
    </lineage>
</organism>
<feature type="compositionally biased region" description="Acidic residues" evidence="1">
    <location>
        <begin position="182"/>
        <end position="193"/>
    </location>
</feature>
<feature type="compositionally biased region" description="Acidic residues" evidence="1">
    <location>
        <begin position="207"/>
        <end position="221"/>
    </location>
</feature>
<feature type="transmembrane region" description="Helical" evidence="2">
    <location>
        <begin position="404"/>
        <end position="428"/>
    </location>
</feature>
<feature type="compositionally biased region" description="Acidic residues" evidence="1">
    <location>
        <begin position="503"/>
        <end position="517"/>
    </location>
</feature>
<feature type="compositionally biased region" description="Basic and acidic residues" evidence="1">
    <location>
        <begin position="122"/>
        <end position="137"/>
    </location>
</feature>
<proteinExistence type="predicted"/>
<feature type="compositionally biased region" description="Polar residues" evidence="1">
    <location>
        <begin position="692"/>
        <end position="701"/>
    </location>
</feature>